<dbReference type="Proteomes" id="UP000245934">
    <property type="component" value="Unassembled WGS sequence"/>
</dbReference>
<dbReference type="CDD" id="cd00146">
    <property type="entry name" value="PKD"/>
    <property type="match status" value="1"/>
</dbReference>
<dbReference type="InterPro" id="IPR040528">
    <property type="entry name" value="Lectin-like"/>
</dbReference>
<evidence type="ECO:0000313" key="5">
    <source>
        <dbReference type="Proteomes" id="UP000245934"/>
    </source>
</evidence>
<dbReference type="Pfam" id="PF18911">
    <property type="entry name" value="PKD_4"/>
    <property type="match status" value="1"/>
</dbReference>
<dbReference type="InterPro" id="IPR035986">
    <property type="entry name" value="PKD_dom_sf"/>
</dbReference>
<dbReference type="InterPro" id="IPR022409">
    <property type="entry name" value="PKD/Chitinase_dom"/>
</dbReference>
<name>A0A2V2N5S5_9EURY</name>
<gene>
    <name evidence="4" type="ORF">DLD82_04750</name>
</gene>
<protein>
    <recommendedName>
        <fullName evidence="3">PKD domain-containing protein</fullName>
    </recommendedName>
</protein>
<dbReference type="Gene3D" id="3.90.70.10">
    <property type="entry name" value="Cysteine proteinases"/>
    <property type="match status" value="1"/>
</dbReference>
<keyword evidence="5" id="KW-1185">Reference proteome</keyword>
<comment type="caution">
    <text evidence="4">The sequence shown here is derived from an EMBL/GenBank/DDBJ whole genome shotgun (WGS) entry which is preliminary data.</text>
</comment>
<evidence type="ECO:0000313" key="4">
    <source>
        <dbReference type="EMBL" id="PWR75444.1"/>
    </source>
</evidence>
<dbReference type="SUPFAM" id="SSF54001">
    <property type="entry name" value="Cysteine proteinases"/>
    <property type="match status" value="1"/>
</dbReference>
<keyword evidence="2" id="KW-0472">Membrane</keyword>
<dbReference type="SUPFAM" id="SSF49299">
    <property type="entry name" value="PKD domain"/>
    <property type="match status" value="1"/>
</dbReference>
<keyword evidence="2" id="KW-1133">Transmembrane helix</keyword>
<dbReference type="InterPro" id="IPR000169">
    <property type="entry name" value="Pept_cys_AS"/>
</dbReference>
<dbReference type="InterPro" id="IPR038765">
    <property type="entry name" value="Papain-like_cys_pep_sf"/>
</dbReference>
<proteinExistence type="inferred from homology"/>
<evidence type="ECO:0000256" key="2">
    <source>
        <dbReference type="SAM" id="Phobius"/>
    </source>
</evidence>
<accession>A0A2V2N5S5</accession>
<dbReference type="EMBL" id="QGMZ01000010">
    <property type="protein sequence ID" value="PWR75444.1"/>
    <property type="molecule type" value="Genomic_DNA"/>
</dbReference>
<dbReference type="InterPro" id="IPR000668">
    <property type="entry name" value="Peptidase_C1A_C"/>
</dbReference>
<comment type="similarity">
    <text evidence="1">Belongs to the peptidase C1 family.</text>
</comment>
<dbReference type="InterPro" id="IPR013128">
    <property type="entry name" value="Peptidase_C1A"/>
</dbReference>
<dbReference type="SMART" id="SM00089">
    <property type="entry name" value="PKD"/>
    <property type="match status" value="1"/>
</dbReference>
<dbReference type="PANTHER" id="PTHR12411">
    <property type="entry name" value="CYSTEINE PROTEASE FAMILY C1-RELATED"/>
    <property type="match status" value="1"/>
</dbReference>
<reference evidence="4 5" key="1">
    <citation type="submission" date="2018-05" db="EMBL/GenBank/DDBJ databases">
        <title>Draft genome of Methanospirillum stamsii Pt1.</title>
        <authorList>
            <person name="Dueholm M.S."/>
            <person name="Nielsen P.H."/>
            <person name="Bakmann L.F."/>
            <person name="Otzen D.E."/>
        </authorList>
    </citation>
    <scope>NUCLEOTIDE SEQUENCE [LARGE SCALE GENOMIC DNA]</scope>
    <source>
        <strain evidence="4 5">Pt1</strain>
    </source>
</reference>
<sequence>MIAGSPDFGDNRNLFWYISDYGGDMYHPVKKRKFWMSRHYIVCIIMLLFIGISGAGATEPVDDDLNTSEKFVASPLSPAFISYLENQEVAGDEQQTLEHGLGAIPSPFYRPELTDAEMDILSIQEFNSTFDLRDEDKVTPVRDQGNFGTCWAHGSLASLESYLLPEENRSFSPKNMVNLHGFDNGVNDGGQIYMATAYLTRWNGPVDEATDPYPEENWTLSEVYPPQYHVQDVVIYPTRTDRNDTASIKAGLMEWGTASVGFYWNSSFYNPASFAYYQPETAENQKPGGGHIVSLAGWNDTYPASAFMNTPPGDGAWIVKNSWGTGFGDEGFFYVSYFDKYFGSVTKTGDLNYETAFVTGEPVDNYDQVYSYDPLGECNEYYIGYPKTGTVASRYKATETGKISAIGFFTTDVSTHYNATIYRHADDGPVGTKAAEIEGNLSFIGYHTVSLPTGEEVPVENGEFFSIVLYLENEENNYPVAMEYPINGYSSNATANPEETYYYDIDLESFIDLTHFNPNMSACLKAYSISEPVPTPTPTPEPLSASFTAKPVKGKAPLTVAFTDTSSGDPTNRIWSFGSGSQSMLQNPEITYTEPGQYTVSLLVQKGKEVDKETKYHLITVQEGSSAEEQ</sequence>
<dbReference type="Pfam" id="PF00112">
    <property type="entry name" value="Peptidase_C1"/>
    <property type="match status" value="1"/>
</dbReference>
<dbReference type="Gene3D" id="2.60.40.10">
    <property type="entry name" value="Immunoglobulins"/>
    <property type="match status" value="1"/>
</dbReference>
<dbReference type="Pfam" id="PF18560">
    <property type="entry name" value="Lectin_like"/>
    <property type="match status" value="1"/>
</dbReference>
<dbReference type="CDD" id="cd02619">
    <property type="entry name" value="Peptidase_C1"/>
    <property type="match status" value="1"/>
</dbReference>
<dbReference type="GO" id="GO:0006508">
    <property type="term" value="P:proteolysis"/>
    <property type="evidence" value="ECO:0007669"/>
    <property type="project" value="InterPro"/>
</dbReference>
<dbReference type="InterPro" id="IPR000601">
    <property type="entry name" value="PKD_dom"/>
</dbReference>
<dbReference type="AlphaFoldDB" id="A0A2V2N5S5"/>
<keyword evidence="2" id="KW-0812">Transmembrane</keyword>
<evidence type="ECO:0000259" key="3">
    <source>
        <dbReference type="PROSITE" id="PS50093"/>
    </source>
</evidence>
<dbReference type="GO" id="GO:0008234">
    <property type="term" value="F:cysteine-type peptidase activity"/>
    <property type="evidence" value="ECO:0007669"/>
    <property type="project" value="InterPro"/>
</dbReference>
<evidence type="ECO:0000256" key="1">
    <source>
        <dbReference type="ARBA" id="ARBA00008455"/>
    </source>
</evidence>
<dbReference type="SMART" id="SM00645">
    <property type="entry name" value="Pept_C1"/>
    <property type="match status" value="1"/>
</dbReference>
<feature type="transmembrane region" description="Helical" evidence="2">
    <location>
        <begin position="40"/>
        <end position="58"/>
    </location>
</feature>
<feature type="domain" description="PKD" evidence="3">
    <location>
        <begin position="543"/>
        <end position="604"/>
    </location>
</feature>
<dbReference type="PROSITE" id="PS00139">
    <property type="entry name" value="THIOL_PROTEASE_CYS"/>
    <property type="match status" value="1"/>
</dbReference>
<dbReference type="InterPro" id="IPR013783">
    <property type="entry name" value="Ig-like_fold"/>
</dbReference>
<dbReference type="PROSITE" id="PS50093">
    <property type="entry name" value="PKD"/>
    <property type="match status" value="1"/>
</dbReference>
<organism evidence="4 5">
    <name type="scientific">Methanospirillum stamsii</name>
    <dbReference type="NCBI Taxonomy" id="1277351"/>
    <lineage>
        <taxon>Archaea</taxon>
        <taxon>Methanobacteriati</taxon>
        <taxon>Methanobacteriota</taxon>
        <taxon>Stenosarchaea group</taxon>
        <taxon>Methanomicrobia</taxon>
        <taxon>Methanomicrobiales</taxon>
        <taxon>Methanospirillaceae</taxon>
        <taxon>Methanospirillum</taxon>
    </lineage>
</organism>